<dbReference type="SMART" id="SM00342">
    <property type="entry name" value="HTH_ARAC"/>
    <property type="match status" value="1"/>
</dbReference>
<name>A0A5S9N6H1_9HYPH</name>
<dbReference type="EMBL" id="CACSAS010000001">
    <property type="protein sequence ID" value="CAA0085451.1"/>
    <property type="molecule type" value="Genomic_DNA"/>
</dbReference>
<keyword evidence="7" id="KW-1185">Reference proteome</keyword>
<dbReference type="PROSITE" id="PS01124">
    <property type="entry name" value="HTH_ARAC_FAMILY_2"/>
    <property type="match status" value="1"/>
</dbReference>
<evidence type="ECO:0000256" key="3">
    <source>
        <dbReference type="ARBA" id="ARBA00023163"/>
    </source>
</evidence>
<dbReference type="PRINTS" id="PR00032">
    <property type="entry name" value="HTHARAC"/>
</dbReference>
<evidence type="ECO:0000256" key="1">
    <source>
        <dbReference type="ARBA" id="ARBA00023015"/>
    </source>
</evidence>
<evidence type="ECO:0000256" key="2">
    <source>
        <dbReference type="ARBA" id="ARBA00023125"/>
    </source>
</evidence>
<proteinExistence type="predicted"/>
<dbReference type="GO" id="GO:0003700">
    <property type="term" value="F:DNA-binding transcription factor activity"/>
    <property type="evidence" value="ECO:0007669"/>
    <property type="project" value="InterPro"/>
</dbReference>
<dbReference type="PANTHER" id="PTHR46796">
    <property type="entry name" value="HTH-TYPE TRANSCRIPTIONAL ACTIVATOR RHAS-RELATED"/>
    <property type="match status" value="1"/>
</dbReference>
<dbReference type="InterPro" id="IPR009057">
    <property type="entry name" value="Homeodomain-like_sf"/>
</dbReference>
<evidence type="ECO:0000313" key="7">
    <source>
        <dbReference type="Proteomes" id="UP000433050"/>
    </source>
</evidence>
<dbReference type="Proteomes" id="UP000433050">
    <property type="component" value="Unassembled WGS sequence"/>
</dbReference>
<accession>A0A5S9N6H1</accession>
<feature type="region of interest" description="Disordered" evidence="4">
    <location>
        <begin position="310"/>
        <end position="344"/>
    </location>
</feature>
<dbReference type="InterPro" id="IPR018060">
    <property type="entry name" value="HTH_AraC"/>
</dbReference>
<dbReference type="GO" id="GO:0043565">
    <property type="term" value="F:sequence-specific DNA binding"/>
    <property type="evidence" value="ECO:0007669"/>
    <property type="project" value="InterPro"/>
</dbReference>
<evidence type="ECO:0000256" key="4">
    <source>
        <dbReference type="SAM" id="MobiDB-lite"/>
    </source>
</evidence>
<evidence type="ECO:0000313" key="6">
    <source>
        <dbReference type="EMBL" id="CAA0085451.1"/>
    </source>
</evidence>
<sequence length="344" mass="38134">MPPEDSCRREDDAPLEPLELAADALPGAVPFDAFRAAFSGVVELHLVRGRDGAFPIQQTLWDLGRLALVSGHLPGPGYAFGWRHARKSTLEHWYVLLRDDPAAPDTIRLSFHCLAEPFQTELETRRLLALFMPRDLFPSLHEISGMLDHRLESGAARLLADFLLGLDRQLPRLRPSDLAGVLGATRGLVEACVASCRNDPAAERGATDVRLLERARRLIEQKIDDADLSPASLAEELFVSRSRLYRSFEPLGGVAAYIRRQRLLRTRDALLDTSDTRSIVRIAEQCGFPDASTFSRAFKHEFGVSPRAVRKMGWTGSGPQEDDGTPPADAGASRLETLLRRPRT</sequence>
<dbReference type="RefSeq" id="WP_159597477.1">
    <property type="nucleotide sequence ID" value="NZ_CACSAS010000001.1"/>
</dbReference>
<dbReference type="Gene3D" id="1.10.10.60">
    <property type="entry name" value="Homeodomain-like"/>
    <property type="match status" value="1"/>
</dbReference>
<dbReference type="InterPro" id="IPR050204">
    <property type="entry name" value="AraC_XylS_family_regulators"/>
</dbReference>
<dbReference type="PROSITE" id="PS00041">
    <property type="entry name" value="HTH_ARAC_FAMILY_1"/>
    <property type="match status" value="1"/>
</dbReference>
<keyword evidence="2" id="KW-0238">DNA-binding</keyword>
<evidence type="ECO:0000259" key="5">
    <source>
        <dbReference type="PROSITE" id="PS01124"/>
    </source>
</evidence>
<keyword evidence="1" id="KW-0805">Transcription regulation</keyword>
<dbReference type="InterPro" id="IPR020449">
    <property type="entry name" value="Tscrpt_reg_AraC-type_HTH"/>
</dbReference>
<feature type="domain" description="HTH araC/xylS-type" evidence="5">
    <location>
        <begin position="213"/>
        <end position="312"/>
    </location>
</feature>
<dbReference type="SUPFAM" id="SSF46689">
    <property type="entry name" value="Homeodomain-like"/>
    <property type="match status" value="1"/>
</dbReference>
<organism evidence="6 7">
    <name type="scientific">Starkeya nomas</name>
    <dbReference type="NCBI Taxonomy" id="2666134"/>
    <lineage>
        <taxon>Bacteria</taxon>
        <taxon>Pseudomonadati</taxon>
        <taxon>Pseudomonadota</taxon>
        <taxon>Alphaproteobacteria</taxon>
        <taxon>Hyphomicrobiales</taxon>
        <taxon>Xanthobacteraceae</taxon>
        <taxon>Starkeya</taxon>
    </lineage>
</organism>
<dbReference type="InterPro" id="IPR018062">
    <property type="entry name" value="HTH_AraC-typ_CS"/>
</dbReference>
<gene>
    <name evidence="6" type="primary">rhaS_1</name>
    <name evidence="6" type="ORF">STARVERO_00024</name>
</gene>
<dbReference type="Pfam" id="PF12833">
    <property type="entry name" value="HTH_18"/>
    <property type="match status" value="1"/>
</dbReference>
<reference evidence="6 7" key="1">
    <citation type="submission" date="2019-12" db="EMBL/GenBank/DDBJ databases">
        <authorList>
            <person name="Reyes-Prieto M."/>
        </authorList>
    </citation>
    <scope>NUCLEOTIDE SEQUENCE [LARGE SCALE GENOMIC DNA]</scope>
    <source>
        <strain evidence="6">HF14-78462</strain>
    </source>
</reference>
<dbReference type="AlphaFoldDB" id="A0A5S9N6H1"/>
<keyword evidence="3" id="KW-0804">Transcription</keyword>
<protein>
    <submittedName>
        <fullName evidence="6">HTH-type transcriptional activator RhaS</fullName>
    </submittedName>
</protein>